<protein>
    <submittedName>
        <fullName evidence="3">Flavin reductase</fullName>
    </submittedName>
</protein>
<organism evidence="3 4">
    <name type="scientific">Nocardioides immobilis</name>
    <dbReference type="NCBI Taxonomy" id="2049295"/>
    <lineage>
        <taxon>Bacteria</taxon>
        <taxon>Bacillati</taxon>
        <taxon>Actinomycetota</taxon>
        <taxon>Actinomycetes</taxon>
        <taxon>Propionibacteriales</taxon>
        <taxon>Nocardioidaceae</taxon>
        <taxon>Nocardioides</taxon>
    </lineage>
</organism>
<proteinExistence type="predicted"/>
<dbReference type="Proteomes" id="UP000283644">
    <property type="component" value="Unassembled WGS sequence"/>
</dbReference>
<reference evidence="3 4" key="1">
    <citation type="submission" date="2018-09" db="EMBL/GenBank/DDBJ databases">
        <title>Genome sequencing of Nocardioides immobilis CCTCC AB 2017083 for comparison to Nocardioides silvaticus.</title>
        <authorList>
            <person name="Li C."/>
            <person name="Wang G."/>
        </authorList>
    </citation>
    <scope>NUCLEOTIDE SEQUENCE [LARGE SCALE GENOMIC DNA]</scope>
    <source>
        <strain evidence="3 4">CCTCC AB 2017083</strain>
    </source>
</reference>
<sequence length="192" mass="20381">MDSRLMRDVFGAFATGVTVVTCASGDEAEAAPHGATVTAFTPISLDPPLCQVAMTRTSKACQFLDGRSFAVNILAQDQVDEAWHFAGRPTYPAPAVVDGPAAPVLERAAATISCRPWATYDGGDHLIFIGEVVDVNLGDEAPLLFHRSSFKSLGPRLHASAWLGCSDDPSTGWFDAETVFMPLTRPLSSTPA</sequence>
<gene>
    <name evidence="3" type="ORF">D0Z08_16185</name>
</gene>
<dbReference type="EMBL" id="QXGH01000019">
    <property type="protein sequence ID" value="RHW26174.1"/>
    <property type="molecule type" value="Genomic_DNA"/>
</dbReference>
<accession>A0A417Y0S9</accession>
<evidence type="ECO:0000256" key="1">
    <source>
        <dbReference type="ARBA" id="ARBA00023002"/>
    </source>
</evidence>
<dbReference type="InterPro" id="IPR012349">
    <property type="entry name" value="Split_barrel_FMN-bd"/>
</dbReference>
<feature type="domain" description="Flavin reductase like" evidence="2">
    <location>
        <begin position="10"/>
        <end position="152"/>
    </location>
</feature>
<dbReference type="GO" id="GO:0010181">
    <property type="term" value="F:FMN binding"/>
    <property type="evidence" value="ECO:0007669"/>
    <property type="project" value="InterPro"/>
</dbReference>
<name>A0A417Y0S9_9ACTN</name>
<dbReference type="Gene3D" id="2.30.110.10">
    <property type="entry name" value="Electron Transport, Fmn-binding Protein, Chain A"/>
    <property type="match status" value="1"/>
</dbReference>
<dbReference type="GO" id="GO:0042602">
    <property type="term" value="F:riboflavin reductase (NADPH) activity"/>
    <property type="evidence" value="ECO:0007669"/>
    <property type="project" value="TreeGrafter"/>
</dbReference>
<dbReference type="SMART" id="SM00903">
    <property type="entry name" value="Flavin_Reduct"/>
    <property type="match status" value="1"/>
</dbReference>
<keyword evidence="4" id="KW-1185">Reference proteome</keyword>
<dbReference type="SUPFAM" id="SSF50475">
    <property type="entry name" value="FMN-binding split barrel"/>
    <property type="match status" value="1"/>
</dbReference>
<keyword evidence="1" id="KW-0560">Oxidoreductase</keyword>
<dbReference type="Pfam" id="PF01613">
    <property type="entry name" value="Flavin_Reduct"/>
    <property type="match status" value="1"/>
</dbReference>
<evidence type="ECO:0000313" key="3">
    <source>
        <dbReference type="EMBL" id="RHW26174.1"/>
    </source>
</evidence>
<comment type="caution">
    <text evidence="3">The sequence shown here is derived from an EMBL/GenBank/DDBJ whole genome shotgun (WGS) entry which is preliminary data.</text>
</comment>
<dbReference type="InterPro" id="IPR002563">
    <property type="entry name" value="Flavin_Rdtase-like_dom"/>
</dbReference>
<evidence type="ECO:0000259" key="2">
    <source>
        <dbReference type="SMART" id="SM00903"/>
    </source>
</evidence>
<evidence type="ECO:0000313" key="4">
    <source>
        <dbReference type="Proteomes" id="UP000283644"/>
    </source>
</evidence>
<dbReference type="PANTHER" id="PTHR30466:SF1">
    <property type="entry name" value="FMN REDUCTASE (NADH) RUTF"/>
    <property type="match status" value="1"/>
</dbReference>
<dbReference type="AlphaFoldDB" id="A0A417Y0S9"/>
<dbReference type="RefSeq" id="WP_118926279.1">
    <property type="nucleotide sequence ID" value="NZ_QXGH01000019.1"/>
</dbReference>
<dbReference type="InterPro" id="IPR050268">
    <property type="entry name" value="NADH-dep_flavin_reductase"/>
</dbReference>
<dbReference type="OrthoDB" id="9792858at2"/>
<dbReference type="PANTHER" id="PTHR30466">
    <property type="entry name" value="FLAVIN REDUCTASE"/>
    <property type="match status" value="1"/>
</dbReference>